<dbReference type="Pfam" id="PF13427">
    <property type="entry name" value="AadA_C"/>
    <property type="match status" value="1"/>
</dbReference>
<reference evidence="4 5" key="1">
    <citation type="submission" date="2019-05" db="EMBL/GenBank/DDBJ databases">
        <title>Genomes sequences of two Nocardia cyriacigeorgica environmental isolates, type strains Nocardia asteroides ATCC 19247 and Nocardia cyriacigeorgica DSM 44484.</title>
        <authorList>
            <person name="Vautrin F."/>
            <person name="Bergeron E."/>
            <person name="Dubost A."/>
            <person name="Abrouk D."/>
            <person name="Rodriguez Nava V."/>
            <person name="Pujic P."/>
        </authorList>
    </citation>
    <scope>NUCLEOTIDE SEQUENCE [LARGE SCALE GENOMIC DNA]</scope>
    <source>
        <strain evidence="4 5">EML 1456</strain>
    </source>
</reference>
<dbReference type="SUPFAM" id="SSF81301">
    <property type="entry name" value="Nucleotidyltransferase"/>
    <property type="match status" value="1"/>
</dbReference>
<comment type="caution">
    <text evidence="4">The sequence shown here is derived from an EMBL/GenBank/DDBJ whole genome shotgun (WGS) entry which is preliminary data.</text>
</comment>
<feature type="domain" description="Adenylyltransferase AadA C-terminal" evidence="3">
    <location>
        <begin position="157"/>
        <end position="236"/>
    </location>
</feature>
<dbReference type="EMBL" id="VBUU01000013">
    <property type="protein sequence ID" value="TLG09866.1"/>
    <property type="molecule type" value="Genomic_DNA"/>
</dbReference>
<dbReference type="AlphaFoldDB" id="A0A5R8PE37"/>
<sequence length="258" mass="27739">MHSGSHSRVTHPAPALAHTAATRLAESCSDILGTATRSVILHGSLVTGDFRPHRSDIDLLVVSDTELTGDMRAALETSVRQAEVGPASGIDLHVVLTDVVAEPTRTPSSQFHIGRYDGSSLGVEVQQAVAEDPDLPGELSMARQDGRALIGEAPAAVIAPVPPEWIVERGRYWLRQWRTRPDDAESAALMMLTACRVWHFAHTARHIGKAAAARWALEREPSATAVRQALHQYLDDPAASIDPAGIARVIDIVLDDIG</sequence>
<dbReference type="OrthoDB" id="7058480at2"/>
<dbReference type="Pfam" id="PF01909">
    <property type="entry name" value="NTP_transf_2"/>
    <property type="match status" value="1"/>
</dbReference>
<dbReference type="InterPro" id="IPR002934">
    <property type="entry name" value="Polymerase_NTP_transf_dom"/>
</dbReference>
<protein>
    <submittedName>
        <fullName evidence="4">DUF4111 domain-containing protein</fullName>
    </submittedName>
</protein>
<dbReference type="GO" id="GO:0016779">
    <property type="term" value="F:nucleotidyltransferase activity"/>
    <property type="evidence" value="ECO:0007669"/>
    <property type="project" value="InterPro"/>
</dbReference>
<accession>A0A5R8PE37</accession>
<evidence type="ECO:0000313" key="4">
    <source>
        <dbReference type="EMBL" id="TLG09866.1"/>
    </source>
</evidence>
<dbReference type="InterPro" id="IPR025184">
    <property type="entry name" value="AadA_C"/>
</dbReference>
<name>A0A5R8PE37_9NOCA</name>
<dbReference type="CDD" id="cd05403">
    <property type="entry name" value="NT_KNTase_like"/>
    <property type="match status" value="1"/>
</dbReference>
<keyword evidence="1" id="KW-0808">Transferase</keyword>
<evidence type="ECO:0000256" key="1">
    <source>
        <dbReference type="ARBA" id="ARBA00022679"/>
    </source>
</evidence>
<proteinExistence type="predicted"/>
<gene>
    <name evidence="4" type="ORF">FEK35_14670</name>
</gene>
<evidence type="ECO:0000259" key="2">
    <source>
        <dbReference type="Pfam" id="PF01909"/>
    </source>
</evidence>
<dbReference type="InterPro" id="IPR043519">
    <property type="entry name" value="NT_sf"/>
</dbReference>
<organism evidence="4 5">
    <name type="scientific">Nocardia cyriacigeorgica</name>
    <dbReference type="NCBI Taxonomy" id="135487"/>
    <lineage>
        <taxon>Bacteria</taxon>
        <taxon>Bacillati</taxon>
        <taxon>Actinomycetota</taxon>
        <taxon>Actinomycetes</taxon>
        <taxon>Mycobacteriales</taxon>
        <taxon>Nocardiaceae</taxon>
        <taxon>Nocardia</taxon>
    </lineage>
</organism>
<dbReference type="Proteomes" id="UP000308349">
    <property type="component" value="Unassembled WGS sequence"/>
</dbReference>
<feature type="domain" description="Polymerase nucleotidyl transferase" evidence="2">
    <location>
        <begin position="23"/>
        <end position="69"/>
    </location>
</feature>
<dbReference type="Gene3D" id="3.30.460.10">
    <property type="entry name" value="Beta Polymerase, domain 2"/>
    <property type="match status" value="1"/>
</dbReference>
<evidence type="ECO:0000259" key="3">
    <source>
        <dbReference type="Pfam" id="PF13427"/>
    </source>
</evidence>
<evidence type="ECO:0000313" key="5">
    <source>
        <dbReference type="Proteomes" id="UP000308349"/>
    </source>
</evidence>